<sequence length="402" mass="45771">MKSIRLLATSLLVALSMGVSSCGDDELEVNPPLTNVEQMCLEYGITDYKNIELLSLFEHGNNTIINLGQANFSGLKDDKLWLASFNVENKSPIINWTDELPFNRNRRIYKGYGEYEDVTIQQITLLQVMPFNQDFVASLSYSFGKDYSYYTLLFKQSSQTKEIQIKEGGFGISSWYENSIINNDCCYSLSGDTIYVAEKGFGYSHVGVLYTSELLSYEEAIYSYRDNKGFFVGKRSFKLGEDLWHIQVPQLNDEPADAKIEVSVEDKSTPVWKFNVNITHYDGTKKNVTFEVDTNNGTIKGQDDYASLIIGKWKMISGNAVATHVTYKNDGTFEYTSTEDNSYKEVGKYKIDGNKLYEMYSDEEEWIINDILLLNSMTLSVQELEADGVTPTGQKYSYQRVE</sequence>
<organism evidence="2 5">
    <name type="scientific">Parabacteroides distasonis</name>
    <dbReference type="NCBI Taxonomy" id="823"/>
    <lineage>
        <taxon>Bacteria</taxon>
        <taxon>Pseudomonadati</taxon>
        <taxon>Bacteroidota</taxon>
        <taxon>Bacteroidia</taxon>
        <taxon>Bacteroidales</taxon>
        <taxon>Tannerellaceae</taxon>
        <taxon>Parabacteroides</taxon>
    </lineage>
</organism>
<evidence type="ECO:0000256" key="1">
    <source>
        <dbReference type="SAM" id="SignalP"/>
    </source>
</evidence>
<protein>
    <submittedName>
        <fullName evidence="2">Gemmata obscuriglobus paralogous family</fullName>
    </submittedName>
</protein>
<feature type="signal peptide" evidence="1">
    <location>
        <begin position="1"/>
        <end position="21"/>
    </location>
</feature>
<evidence type="ECO:0000313" key="5">
    <source>
        <dbReference type="Proteomes" id="UP000095332"/>
    </source>
</evidence>
<evidence type="ECO:0000313" key="4">
    <source>
        <dbReference type="EMBL" id="MRZ08644.1"/>
    </source>
</evidence>
<evidence type="ECO:0000313" key="3">
    <source>
        <dbReference type="EMBL" id="MRY86691.1"/>
    </source>
</evidence>
<dbReference type="RefSeq" id="WP_057329556.1">
    <property type="nucleotide sequence ID" value="NZ_CZBM01000026.1"/>
</dbReference>
<feature type="chain" id="PRO_5036302442" evidence="1">
    <location>
        <begin position="22"/>
        <end position="402"/>
    </location>
</feature>
<gene>
    <name evidence="2" type="ORF">ERS852560_04208</name>
    <name evidence="4" type="ORF">GKD54_21075</name>
    <name evidence="3" type="ORF">GKD58_21000</name>
</gene>
<dbReference type="Proteomes" id="UP000450599">
    <property type="component" value="Unassembled WGS sequence"/>
</dbReference>
<name>A0A174XGP1_PARDI</name>
<dbReference type="AlphaFoldDB" id="A0A174XGP1"/>
<dbReference type="EMBL" id="CZBM01000026">
    <property type="protein sequence ID" value="CUQ55805.1"/>
    <property type="molecule type" value="Genomic_DNA"/>
</dbReference>
<accession>A0A174XGP1</accession>
<evidence type="ECO:0000313" key="6">
    <source>
        <dbReference type="Proteomes" id="UP000450599"/>
    </source>
</evidence>
<dbReference type="EMBL" id="WKMX01000027">
    <property type="protein sequence ID" value="MRZ08644.1"/>
    <property type="molecule type" value="Genomic_DNA"/>
</dbReference>
<reference evidence="2 5" key="1">
    <citation type="submission" date="2015-09" db="EMBL/GenBank/DDBJ databases">
        <authorList>
            <consortium name="Pathogen Informatics"/>
        </authorList>
    </citation>
    <scope>NUCLEOTIDE SEQUENCE [LARGE SCALE GENOMIC DNA]</scope>
    <source>
        <strain evidence="2 5">2789STDY5834948</strain>
    </source>
</reference>
<proteinExistence type="predicted"/>
<dbReference type="Proteomes" id="UP000471216">
    <property type="component" value="Unassembled WGS sequence"/>
</dbReference>
<evidence type="ECO:0000313" key="7">
    <source>
        <dbReference type="Proteomes" id="UP000471216"/>
    </source>
</evidence>
<dbReference type="PROSITE" id="PS51257">
    <property type="entry name" value="PROKAR_LIPOPROTEIN"/>
    <property type="match status" value="1"/>
</dbReference>
<evidence type="ECO:0000313" key="2">
    <source>
        <dbReference type="EMBL" id="CUQ55805.1"/>
    </source>
</evidence>
<dbReference type="Proteomes" id="UP000095332">
    <property type="component" value="Unassembled WGS sequence"/>
</dbReference>
<reference evidence="6 7" key="2">
    <citation type="journal article" date="2019" name="Nat. Med.">
        <title>A library of human gut bacterial isolates paired with longitudinal multiomics data enables mechanistic microbiome research.</title>
        <authorList>
            <person name="Poyet M."/>
            <person name="Groussin M."/>
            <person name="Gibbons S.M."/>
            <person name="Avila-Pacheco J."/>
            <person name="Jiang X."/>
            <person name="Kearney S.M."/>
            <person name="Perrotta A.R."/>
            <person name="Berdy B."/>
            <person name="Zhao S."/>
            <person name="Lieberman T.D."/>
            <person name="Swanson P.K."/>
            <person name="Smith M."/>
            <person name="Roesemann S."/>
            <person name="Alexander J.E."/>
            <person name="Rich S.A."/>
            <person name="Livny J."/>
            <person name="Vlamakis H."/>
            <person name="Clish C."/>
            <person name="Bullock K."/>
            <person name="Deik A."/>
            <person name="Scott J."/>
            <person name="Pierce K.A."/>
            <person name="Xavier R.J."/>
            <person name="Alm E.J."/>
        </authorList>
    </citation>
    <scope>NUCLEOTIDE SEQUENCE [LARGE SCALE GENOMIC DNA]</scope>
    <source>
        <strain evidence="4 7">BIOML-A10</strain>
        <strain evidence="3 6">BIOML-A11</strain>
    </source>
</reference>
<keyword evidence="1" id="KW-0732">Signal</keyword>
<dbReference type="EMBL" id="WKMW01000028">
    <property type="protein sequence ID" value="MRY86691.1"/>
    <property type="molecule type" value="Genomic_DNA"/>
</dbReference>